<evidence type="ECO:0000313" key="1">
    <source>
        <dbReference type="EMBL" id="OAP42253.1"/>
    </source>
</evidence>
<sequence length="271" mass="29769">MAVVEVRQGTSPVILGFPHTGTDVPATIWERLNDNGRLLADTDWQIHELYEGLLPEATTVRATFHRYVIDANRDPAGISLYPGQNTTGLVPETDFDGVSIWKEGEGPMAADIAARLRDFHAPYHAALAAEIARVKAIHGVAVLYDCHSIRSRIPFLFEGRLPDFNIGTDMGRTCAPAIEKAAVEIAANADGYSHILNGRFKGGWTTRHYGRPQEGMHAIQMELAQSTHLASEAPPFALDAVKAERLRRHLRGILKAIETQAFDLKRTGSEA</sequence>
<protein>
    <submittedName>
        <fullName evidence="1">N-formylglutamate deformylase</fullName>
    </submittedName>
</protein>
<accession>A0A178Y5F1</accession>
<reference evidence="1 2" key="1">
    <citation type="submission" date="2015-11" db="EMBL/GenBank/DDBJ databases">
        <title>Ensifer anhuiense sp. nov., an effective nitrogen fixation bacterium with Glycine soja.</title>
        <authorList>
            <person name="Yan H."/>
            <person name="Chen W."/>
        </authorList>
    </citation>
    <scope>NUCLEOTIDE SEQUENCE [LARGE SCALE GENOMIC DNA]</scope>
    <source>
        <strain evidence="1 2">LMG 7837</strain>
    </source>
</reference>
<dbReference type="InterPro" id="IPR010247">
    <property type="entry name" value="HutG_amidohyd"/>
</dbReference>
<name>A0A178Y5F1_SINSA</name>
<dbReference type="Pfam" id="PF05013">
    <property type="entry name" value="FGase"/>
    <property type="match status" value="1"/>
</dbReference>
<organism evidence="1 2">
    <name type="scientific">Sinorhizobium saheli</name>
    <dbReference type="NCBI Taxonomy" id="36856"/>
    <lineage>
        <taxon>Bacteria</taxon>
        <taxon>Pseudomonadati</taxon>
        <taxon>Pseudomonadota</taxon>
        <taxon>Alphaproteobacteria</taxon>
        <taxon>Hyphomicrobiales</taxon>
        <taxon>Rhizobiaceae</taxon>
        <taxon>Sinorhizobium/Ensifer group</taxon>
        <taxon>Sinorhizobium</taxon>
    </lineage>
</organism>
<proteinExistence type="predicted"/>
<dbReference type="NCBIfam" id="TIGR02017">
    <property type="entry name" value="hutG_amidohyd"/>
    <property type="match status" value="1"/>
</dbReference>
<comment type="caution">
    <text evidence="1">The sequence shown here is derived from an EMBL/GenBank/DDBJ whole genome shotgun (WGS) entry which is preliminary data.</text>
</comment>
<dbReference type="InterPro" id="IPR007709">
    <property type="entry name" value="N-FG_amidohydro"/>
</dbReference>
<dbReference type="SUPFAM" id="SSF53187">
    <property type="entry name" value="Zn-dependent exopeptidases"/>
    <property type="match status" value="1"/>
</dbReference>
<dbReference type="AlphaFoldDB" id="A0A178Y5F1"/>
<dbReference type="Gene3D" id="3.40.630.40">
    <property type="entry name" value="Zn-dependent exopeptidases"/>
    <property type="match status" value="1"/>
</dbReference>
<keyword evidence="2" id="KW-1185">Reference proteome</keyword>
<dbReference type="EMBL" id="LNQB01000083">
    <property type="protein sequence ID" value="OAP42253.1"/>
    <property type="molecule type" value="Genomic_DNA"/>
</dbReference>
<dbReference type="RefSeq" id="WP_066877284.1">
    <property type="nucleotide sequence ID" value="NZ_LNQB01000083.1"/>
</dbReference>
<evidence type="ECO:0000313" key="2">
    <source>
        <dbReference type="Proteomes" id="UP000078507"/>
    </source>
</evidence>
<dbReference type="STRING" id="36856.ATB98_07605"/>
<dbReference type="Proteomes" id="UP000078507">
    <property type="component" value="Unassembled WGS sequence"/>
</dbReference>
<dbReference type="OrthoDB" id="8716700at2"/>
<gene>
    <name evidence="1" type="ORF">ATB98_07605</name>
</gene>